<dbReference type="AlphaFoldDB" id="A0A101NIG7"/>
<dbReference type="PANTHER" id="PTHR35526:SF3">
    <property type="entry name" value="ANTI-SIGMA-F FACTOR RSBW"/>
    <property type="match status" value="1"/>
</dbReference>
<keyword evidence="1" id="KW-0723">Serine/threonine-protein kinase</keyword>
<evidence type="ECO:0000313" key="3">
    <source>
        <dbReference type="EMBL" id="KUM93819.1"/>
    </source>
</evidence>
<dbReference type="STRING" id="67285.AQI88_24885"/>
<dbReference type="Proteomes" id="UP000054241">
    <property type="component" value="Unassembled WGS sequence"/>
</dbReference>
<feature type="domain" description="Histidine kinase/HSP90-like ATPase" evidence="2">
    <location>
        <begin position="4"/>
        <end position="116"/>
    </location>
</feature>
<dbReference type="InterPro" id="IPR036890">
    <property type="entry name" value="HATPase_C_sf"/>
</dbReference>
<organism evidence="3 4">
    <name type="scientific">Streptomyces cellostaticus</name>
    <dbReference type="NCBI Taxonomy" id="67285"/>
    <lineage>
        <taxon>Bacteria</taxon>
        <taxon>Bacillati</taxon>
        <taxon>Actinomycetota</taxon>
        <taxon>Actinomycetes</taxon>
        <taxon>Kitasatosporales</taxon>
        <taxon>Streptomycetaceae</taxon>
        <taxon>Streptomyces</taxon>
    </lineage>
</organism>
<comment type="caution">
    <text evidence="3">The sequence shown here is derived from an EMBL/GenBank/DDBJ whole genome shotgun (WGS) entry which is preliminary data.</text>
</comment>
<keyword evidence="4" id="KW-1185">Reference proteome</keyword>
<sequence length="126" mass="13524">MTLPSQEASVPASRHFAEDLLSRWGIGEDERDSAALIVDELASNAVQHGHALMTLLLVLDAGELLITLTDSGAVVPHEHGHADLAPDEHGRGTGIVDFLALWTEVHDNEEGREVRVGMRITTDAAS</sequence>
<evidence type="ECO:0000313" key="4">
    <source>
        <dbReference type="Proteomes" id="UP000054241"/>
    </source>
</evidence>
<reference evidence="3 4" key="1">
    <citation type="submission" date="2015-10" db="EMBL/GenBank/DDBJ databases">
        <title>Draft genome sequence of Streptomyces cellostaticus DSM 40189, type strain for the species Streptomyces cellostaticus.</title>
        <authorList>
            <person name="Ruckert C."/>
            <person name="Winkler A."/>
            <person name="Kalinowski J."/>
            <person name="Kampfer P."/>
            <person name="Glaeser S."/>
        </authorList>
    </citation>
    <scope>NUCLEOTIDE SEQUENCE [LARGE SCALE GENOMIC DNA]</scope>
    <source>
        <strain evidence="3 4">DSM 40189</strain>
    </source>
</reference>
<evidence type="ECO:0000256" key="1">
    <source>
        <dbReference type="ARBA" id="ARBA00022527"/>
    </source>
</evidence>
<keyword evidence="1" id="KW-0418">Kinase</keyword>
<dbReference type="InterPro" id="IPR003594">
    <property type="entry name" value="HATPase_dom"/>
</dbReference>
<protein>
    <recommendedName>
        <fullName evidence="2">Histidine kinase/HSP90-like ATPase domain-containing protein</fullName>
    </recommendedName>
</protein>
<dbReference type="SUPFAM" id="SSF55874">
    <property type="entry name" value="ATPase domain of HSP90 chaperone/DNA topoisomerase II/histidine kinase"/>
    <property type="match status" value="1"/>
</dbReference>
<evidence type="ECO:0000259" key="2">
    <source>
        <dbReference type="Pfam" id="PF13581"/>
    </source>
</evidence>
<keyword evidence="1" id="KW-0808">Transferase</keyword>
<proteinExistence type="predicted"/>
<dbReference type="EMBL" id="LMWL01000044">
    <property type="protein sequence ID" value="KUM93819.1"/>
    <property type="molecule type" value="Genomic_DNA"/>
</dbReference>
<accession>A0A101NIG7</accession>
<dbReference type="PANTHER" id="PTHR35526">
    <property type="entry name" value="ANTI-SIGMA-F FACTOR RSBW-RELATED"/>
    <property type="match status" value="1"/>
</dbReference>
<dbReference type="InterPro" id="IPR050267">
    <property type="entry name" value="Anti-sigma-factor_SerPK"/>
</dbReference>
<dbReference type="Pfam" id="PF13581">
    <property type="entry name" value="HATPase_c_2"/>
    <property type="match status" value="1"/>
</dbReference>
<gene>
    <name evidence="3" type="ORF">AQI88_24885</name>
</gene>
<name>A0A101NIG7_9ACTN</name>
<dbReference type="CDD" id="cd16936">
    <property type="entry name" value="HATPase_RsbW-like"/>
    <property type="match status" value="1"/>
</dbReference>
<dbReference type="Gene3D" id="3.30.565.10">
    <property type="entry name" value="Histidine kinase-like ATPase, C-terminal domain"/>
    <property type="match status" value="1"/>
</dbReference>
<dbReference type="GO" id="GO:0004674">
    <property type="term" value="F:protein serine/threonine kinase activity"/>
    <property type="evidence" value="ECO:0007669"/>
    <property type="project" value="UniProtKB-KW"/>
</dbReference>